<evidence type="ECO:0000313" key="7">
    <source>
        <dbReference type="Proteomes" id="UP000199545"/>
    </source>
</evidence>
<dbReference type="Proteomes" id="UP000199545">
    <property type="component" value="Unassembled WGS sequence"/>
</dbReference>
<accession>A0A1I3LH57</accession>
<organism evidence="6 7">
    <name type="scientific">Thermoflavimicrobium dichotomicum</name>
    <dbReference type="NCBI Taxonomy" id="46223"/>
    <lineage>
        <taxon>Bacteria</taxon>
        <taxon>Bacillati</taxon>
        <taxon>Bacillota</taxon>
        <taxon>Bacilli</taxon>
        <taxon>Bacillales</taxon>
        <taxon>Thermoactinomycetaceae</taxon>
        <taxon>Thermoflavimicrobium</taxon>
    </lineage>
</organism>
<dbReference type="GO" id="GO:0003677">
    <property type="term" value="F:DNA binding"/>
    <property type="evidence" value="ECO:0007669"/>
    <property type="project" value="UniProtKB-UniRule"/>
</dbReference>
<evidence type="ECO:0000256" key="4">
    <source>
        <dbReference type="PROSITE-ProRule" id="PRU00335"/>
    </source>
</evidence>
<keyword evidence="7" id="KW-1185">Reference proteome</keyword>
<dbReference type="STRING" id="46223.SAMN05421852_102192"/>
<name>A0A1I3LH57_9BACL</name>
<dbReference type="SUPFAM" id="SSF46689">
    <property type="entry name" value="Homeodomain-like"/>
    <property type="match status" value="1"/>
</dbReference>
<evidence type="ECO:0000259" key="5">
    <source>
        <dbReference type="PROSITE" id="PS50977"/>
    </source>
</evidence>
<evidence type="ECO:0000313" key="6">
    <source>
        <dbReference type="EMBL" id="SFI84071.1"/>
    </source>
</evidence>
<protein>
    <submittedName>
        <fullName evidence="6">DNA-binding transcriptional regulator, AcrR family</fullName>
    </submittedName>
</protein>
<gene>
    <name evidence="6" type="ORF">SAMN05421852_102192</name>
</gene>
<proteinExistence type="predicted"/>
<dbReference type="PROSITE" id="PS50977">
    <property type="entry name" value="HTH_TETR_2"/>
    <property type="match status" value="1"/>
</dbReference>
<keyword evidence="2 4" id="KW-0238">DNA-binding</keyword>
<dbReference type="InterPro" id="IPR009057">
    <property type="entry name" value="Homeodomain-like_sf"/>
</dbReference>
<dbReference type="InterPro" id="IPR036271">
    <property type="entry name" value="Tet_transcr_reg_TetR-rel_C_sf"/>
</dbReference>
<keyword evidence="1" id="KW-0805">Transcription regulation</keyword>
<dbReference type="AlphaFoldDB" id="A0A1I3LH57"/>
<evidence type="ECO:0000256" key="3">
    <source>
        <dbReference type="ARBA" id="ARBA00023163"/>
    </source>
</evidence>
<evidence type="ECO:0000256" key="1">
    <source>
        <dbReference type="ARBA" id="ARBA00023015"/>
    </source>
</evidence>
<dbReference type="Gene3D" id="1.10.357.10">
    <property type="entry name" value="Tetracycline Repressor, domain 2"/>
    <property type="match status" value="1"/>
</dbReference>
<dbReference type="Pfam" id="PF00440">
    <property type="entry name" value="TetR_N"/>
    <property type="match status" value="1"/>
</dbReference>
<dbReference type="EMBL" id="FORR01000002">
    <property type="protein sequence ID" value="SFI84071.1"/>
    <property type="molecule type" value="Genomic_DNA"/>
</dbReference>
<dbReference type="SUPFAM" id="SSF48498">
    <property type="entry name" value="Tetracyclin repressor-like, C-terminal domain"/>
    <property type="match status" value="1"/>
</dbReference>
<dbReference type="PRINTS" id="PR00455">
    <property type="entry name" value="HTHTETR"/>
</dbReference>
<keyword evidence="3" id="KW-0804">Transcription</keyword>
<dbReference type="OrthoDB" id="9785164at2"/>
<dbReference type="InterPro" id="IPR001647">
    <property type="entry name" value="HTH_TetR"/>
</dbReference>
<dbReference type="PANTHER" id="PTHR47506">
    <property type="entry name" value="TRANSCRIPTIONAL REGULATORY PROTEIN"/>
    <property type="match status" value="1"/>
</dbReference>
<feature type="DNA-binding region" description="H-T-H motif" evidence="4">
    <location>
        <begin position="31"/>
        <end position="50"/>
    </location>
</feature>
<dbReference type="InterPro" id="IPR023772">
    <property type="entry name" value="DNA-bd_HTH_TetR-type_CS"/>
</dbReference>
<feature type="domain" description="HTH tetR-type" evidence="5">
    <location>
        <begin position="8"/>
        <end position="68"/>
    </location>
</feature>
<evidence type="ECO:0000256" key="2">
    <source>
        <dbReference type="ARBA" id="ARBA00023125"/>
    </source>
</evidence>
<reference evidence="6 7" key="1">
    <citation type="submission" date="2016-10" db="EMBL/GenBank/DDBJ databases">
        <authorList>
            <person name="de Groot N.N."/>
        </authorList>
    </citation>
    <scope>NUCLEOTIDE SEQUENCE [LARGE SCALE GENOMIC DNA]</scope>
    <source>
        <strain evidence="6 7">DSM 44778</strain>
    </source>
</reference>
<dbReference type="PANTHER" id="PTHR47506:SF6">
    <property type="entry name" value="HTH-TYPE TRANSCRIPTIONAL REPRESSOR NEMR"/>
    <property type="match status" value="1"/>
</dbReference>
<sequence length="197" mass="22556">MKQHEMSERTIQKLVDSGIELFAKYGYSNTSVDQIVKKAGLSKGAFYAHFATKEDFLMKVLQDGFRFYFEDLKSALDKEDGNLVDDFIKFSADMVVKAYAQGFSAVLIHSAMTCQYLPKVQQELAEQMEAWRQDLIRYFESMKKAGLIGSPLDARTLATAGMALFNGYNMQHYIDDRIDLMETIKVFVELLQIRSPR</sequence>
<dbReference type="RefSeq" id="WP_093227999.1">
    <property type="nucleotide sequence ID" value="NZ_FORR01000002.1"/>
</dbReference>
<dbReference type="PROSITE" id="PS01081">
    <property type="entry name" value="HTH_TETR_1"/>
    <property type="match status" value="1"/>
</dbReference>